<dbReference type="PROSITE" id="PS50192">
    <property type="entry name" value="T_SNARE"/>
    <property type="match status" value="1"/>
</dbReference>
<evidence type="ECO:0000313" key="11">
    <source>
        <dbReference type="EMBL" id="GMH67523.1"/>
    </source>
</evidence>
<dbReference type="CDD" id="cd15848">
    <property type="entry name" value="SNARE_syntaxin1-like"/>
    <property type="match status" value="1"/>
</dbReference>
<reference evidence="12" key="1">
    <citation type="journal article" date="2023" name="Commun. Biol.">
        <title>Genome analysis of Parmales, the sister group of diatoms, reveals the evolutionary specialization of diatoms from phago-mixotrophs to photoautotrophs.</title>
        <authorList>
            <person name="Ban H."/>
            <person name="Sato S."/>
            <person name="Yoshikawa S."/>
            <person name="Yamada K."/>
            <person name="Nakamura Y."/>
            <person name="Ichinomiya M."/>
            <person name="Sato N."/>
            <person name="Blanc-Mathieu R."/>
            <person name="Endo H."/>
            <person name="Kuwata A."/>
            <person name="Ogata H."/>
        </authorList>
    </citation>
    <scope>NUCLEOTIDE SEQUENCE [LARGE SCALE GENOMIC DNA]</scope>
    <source>
        <strain evidence="12">NIES 3701</strain>
    </source>
</reference>
<feature type="region of interest" description="Disordered" evidence="8">
    <location>
        <begin position="1"/>
        <end position="59"/>
    </location>
</feature>
<name>A0A9W7AE16_9STRA</name>
<comment type="subcellular location">
    <subcellularLocation>
        <location evidence="1">Membrane</location>
        <topology evidence="1">Single-pass type IV membrane protein</topology>
    </subcellularLocation>
</comment>
<evidence type="ECO:0000256" key="5">
    <source>
        <dbReference type="ARBA" id="ARBA00023136"/>
    </source>
</evidence>
<feature type="transmembrane region" description="Helical" evidence="9">
    <location>
        <begin position="308"/>
        <end position="328"/>
    </location>
</feature>
<sequence length="329" mass="37173">MNNRLNEIDTVPDWARESSDDGKSKGNAVNTGDVDIEMGNPNSFSSAASAKTQPAERETISQNKHMQHFFEDVDLIKSDIACIRNATKQIEKIDEEAMMATTSEMEKELSQKLTPLVMDTNKKAKNAKTMLSQLKEENEKLKKDGKLKPSELRIRGNLCSTLTRKFIDEMKNYQKAQQTYKTDIKEKVSRQVQIVKPDATQEEIETVLKSENGRDQLYKEKILTGVADPIKNAYANVQDKYQDVLTLEASVAELHQMFLDFALLTEQQGEMLDQIEYQVKSAGDYIDDGNIDIQSAIKYQRSIRKKQCCIIVIVLAILVVLLLVSGVIS</sequence>
<evidence type="ECO:0000256" key="7">
    <source>
        <dbReference type="SAM" id="Coils"/>
    </source>
</evidence>
<dbReference type="Proteomes" id="UP001165085">
    <property type="component" value="Unassembled WGS sequence"/>
</dbReference>
<dbReference type="InterPro" id="IPR000727">
    <property type="entry name" value="T_SNARE_dom"/>
</dbReference>
<dbReference type="PROSITE" id="PS00914">
    <property type="entry name" value="SYNTAXIN"/>
    <property type="match status" value="1"/>
</dbReference>
<feature type="compositionally biased region" description="Polar residues" evidence="8">
    <location>
        <begin position="40"/>
        <end position="52"/>
    </location>
</feature>
<dbReference type="OrthoDB" id="10255013at2759"/>
<feature type="compositionally biased region" description="Basic and acidic residues" evidence="8">
    <location>
        <begin position="14"/>
        <end position="24"/>
    </location>
</feature>
<dbReference type="GO" id="GO:0005886">
    <property type="term" value="C:plasma membrane"/>
    <property type="evidence" value="ECO:0007669"/>
    <property type="project" value="TreeGrafter"/>
</dbReference>
<dbReference type="PANTHER" id="PTHR19957">
    <property type="entry name" value="SYNTAXIN"/>
    <property type="match status" value="1"/>
</dbReference>
<dbReference type="InterPro" id="IPR006011">
    <property type="entry name" value="Syntaxin_N"/>
</dbReference>
<dbReference type="GO" id="GO:0048278">
    <property type="term" value="P:vesicle docking"/>
    <property type="evidence" value="ECO:0007669"/>
    <property type="project" value="TreeGrafter"/>
</dbReference>
<evidence type="ECO:0000256" key="4">
    <source>
        <dbReference type="ARBA" id="ARBA00022989"/>
    </source>
</evidence>
<dbReference type="GO" id="GO:0012505">
    <property type="term" value="C:endomembrane system"/>
    <property type="evidence" value="ECO:0007669"/>
    <property type="project" value="TreeGrafter"/>
</dbReference>
<dbReference type="InterPro" id="IPR045242">
    <property type="entry name" value="Syntaxin"/>
</dbReference>
<dbReference type="SMART" id="SM00397">
    <property type="entry name" value="t_SNARE"/>
    <property type="match status" value="1"/>
</dbReference>
<evidence type="ECO:0000256" key="8">
    <source>
        <dbReference type="SAM" id="MobiDB-lite"/>
    </source>
</evidence>
<gene>
    <name evidence="11" type="ORF">TrST_g12331</name>
</gene>
<feature type="domain" description="T-SNARE coiled-coil homology" evidence="10">
    <location>
        <begin position="234"/>
        <end position="296"/>
    </location>
</feature>
<dbReference type="AlphaFoldDB" id="A0A9W7AE16"/>
<feature type="coiled-coil region" evidence="7">
    <location>
        <begin position="117"/>
        <end position="144"/>
    </location>
</feature>
<dbReference type="EMBL" id="BRXY01000118">
    <property type="protein sequence ID" value="GMH67523.1"/>
    <property type="molecule type" value="Genomic_DNA"/>
</dbReference>
<dbReference type="Gene3D" id="1.20.58.70">
    <property type="match status" value="1"/>
</dbReference>
<dbReference type="PANTHER" id="PTHR19957:SF307">
    <property type="entry name" value="PROTEIN SSO1-RELATED"/>
    <property type="match status" value="1"/>
</dbReference>
<protein>
    <recommendedName>
        <fullName evidence="10">t-SNARE coiled-coil homology domain-containing protein</fullName>
    </recommendedName>
</protein>
<dbReference type="GO" id="GO:0006887">
    <property type="term" value="P:exocytosis"/>
    <property type="evidence" value="ECO:0007669"/>
    <property type="project" value="TreeGrafter"/>
</dbReference>
<dbReference type="GO" id="GO:0000149">
    <property type="term" value="F:SNARE binding"/>
    <property type="evidence" value="ECO:0007669"/>
    <property type="project" value="TreeGrafter"/>
</dbReference>
<organism evidence="11 12">
    <name type="scientific">Triparma strigata</name>
    <dbReference type="NCBI Taxonomy" id="1606541"/>
    <lineage>
        <taxon>Eukaryota</taxon>
        <taxon>Sar</taxon>
        <taxon>Stramenopiles</taxon>
        <taxon>Ochrophyta</taxon>
        <taxon>Bolidophyceae</taxon>
        <taxon>Parmales</taxon>
        <taxon>Triparmaceae</taxon>
        <taxon>Triparma</taxon>
    </lineage>
</organism>
<proteinExistence type="inferred from homology"/>
<comment type="caution">
    <text evidence="11">The sequence shown here is derived from an EMBL/GenBank/DDBJ whole genome shotgun (WGS) entry which is preliminary data.</text>
</comment>
<accession>A0A9W7AE16</accession>
<evidence type="ECO:0000256" key="6">
    <source>
        <dbReference type="RuleBase" id="RU003858"/>
    </source>
</evidence>
<comment type="similarity">
    <text evidence="2 6">Belongs to the syntaxin family.</text>
</comment>
<dbReference type="Pfam" id="PF00804">
    <property type="entry name" value="Syntaxin"/>
    <property type="match status" value="1"/>
</dbReference>
<keyword evidence="12" id="KW-1185">Reference proteome</keyword>
<keyword evidence="7" id="KW-0175">Coiled coil</keyword>
<dbReference type="GO" id="GO:0031201">
    <property type="term" value="C:SNARE complex"/>
    <property type="evidence" value="ECO:0007669"/>
    <property type="project" value="TreeGrafter"/>
</dbReference>
<evidence type="ECO:0000313" key="12">
    <source>
        <dbReference type="Proteomes" id="UP001165085"/>
    </source>
</evidence>
<dbReference type="GO" id="GO:0006886">
    <property type="term" value="P:intracellular protein transport"/>
    <property type="evidence" value="ECO:0007669"/>
    <property type="project" value="InterPro"/>
</dbReference>
<dbReference type="Gene3D" id="1.20.5.110">
    <property type="match status" value="1"/>
</dbReference>
<dbReference type="InterPro" id="IPR010989">
    <property type="entry name" value="SNARE"/>
</dbReference>
<dbReference type="SUPFAM" id="SSF47661">
    <property type="entry name" value="t-snare proteins"/>
    <property type="match status" value="1"/>
</dbReference>
<keyword evidence="5 9" id="KW-0472">Membrane</keyword>
<dbReference type="InterPro" id="IPR006012">
    <property type="entry name" value="Syntaxin/epimorphin_CS"/>
</dbReference>
<dbReference type="Pfam" id="PF05739">
    <property type="entry name" value="SNARE"/>
    <property type="match status" value="1"/>
</dbReference>
<keyword evidence="4 9" id="KW-1133">Transmembrane helix</keyword>
<dbReference type="SMART" id="SM00503">
    <property type="entry name" value="SynN"/>
    <property type="match status" value="1"/>
</dbReference>
<dbReference type="GO" id="GO:0005484">
    <property type="term" value="F:SNAP receptor activity"/>
    <property type="evidence" value="ECO:0007669"/>
    <property type="project" value="InterPro"/>
</dbReference>
<evidence type="ECO:0000256" key="2">
    <source>
        <dbReference type="ARBA" id="ARBA00009063"/>
    </source>
</evidence>
<evidence type="ECO:0000259" key="10">
    <source>
        <dbReference type="PROSITE" id="PS50192"/>
    </source>
</evidence>
<evidence type="ECO:0000256" key="1">
    <source>
        <dbReference type="ARBA" id="ARBA00004211"/>
    </source>
</evidence>
<evidence type="ECO:0000256" key="3">
    <source>
        <dbReference type="ARBA" id="ARBA00022692"/>
    </source>
</evidence>
<evidence type="ECO:0000256" key="9">
    <source>
        <dbReference type="SAM" id="Phobius"/>
    </source>
</evidence>
<dbReference type="GO" id="GO:0006906">
    <property type="term" value="P:vesicle fusion"/>
    <property type="evidence" value="ECO:0007669"/>
    <property type="project" value="TreeGrafter"/>
</dbReference>
<keyword evidence="3 9" id="KW-0812">Transmembrane</keyword>